<dbReference type="NCBIfam" id="TIGR03732">
    <property type="entry name" value="lanti_perm_MutE"/>
    <property type="match status" value="1"/>
</dbReference>
<dbReference type="InterPro" id="IPR021205">
    <property type="entry name" value="Lanti_perm_SpaE/MutE/EpiE-like"/>
</dbReference>
<dbReference type="EMBL" id="CP020028">
    <property type="protein sequence ID" value="ASR47370.1"/>
    <property type="molecule type" value="Genomic_DNA"/>
</dbReference>
<keyword evidence="1" id="KW-0472">Membrane</keyword>
<keyword evidence="1" id="KW-1133">Transmembrane helix</keyword>
<feature type="transmembrane region" description="Helical" evidence="1">
    <location>
        <begin position="214"/>
        <end position="237"/>
    </location>
</feature>
<gene>
    <name evidence="2" type="ORF">B4V02_12045</name>
</gene>
<feature type="transmembrane region" description="Helical" evidence="1">
    <location>
        <begin position="93"/>
        <end position="116"/>
    </location>
</feature>
<feature type="transmembrane region" description="Helical" evidence="1">
    <location>
        <begin position="128"/>
        <end position="148"/>
    </location>
</feature>
<keyword evidence="1" id="KW-0812">Transmembrane</keyword>
<reference evidence="2 3" key="1">
    <citation type="submission" date="2017-03" db="EMBL/GenBank/DDBJ databases">
        <title>Complete genome sequence of Paenibacillus Kribbensis producing bioflocculants.</title>
        <authorList>
            <person name="Lee H.-G."/>
            <person name="Oh H.-M."/>
        </authorList>
    </citation>
    <scope>NUCLEOTIDE SEQUENCE [LARGE SCALE GENOMIC DNA]</scope>
    <source>
        <strain evidence="2 3">AM49</strain>
    </source>
</reference>
<evidence type="ECO:0000313" key="3">
    <source>
        <dbReference type="Proteomes" id="UP000214666"/>
    </source>
</evidence>
<feature type="transmembrane region" description="Helical" evidence="1">
    <location>
        <begin position="155"/>
        <end position="179"/>
    </location>
</feature>
<sequence length="243" mass="26669">MQQYIAAEHLKLKRTFTKKLVWLAPIVTLLLCTGLMGGNMFQSASYNWWYTMLLPGALTIMCAGVIQKDSRKLNYRAVLGVPVDLLRVWFGKIGVCVSLFFVSSLILFIGITIGGFVFSSSVSLVESVAASLLLFITFLWQIPLCLFLADRIGMFATLIINMVGNVACAILFATSTVWWSVPYAIPARLMCAVIQVLPNGLAVPAGDLLLDRRVIVPGVVISLGLFIILSALTAMSFRKREAK</sequence>
<feature type="transmembrane region" description="Helical" evidence="1">
    <location>
        <begin position="20"/>
        <end position="41"/>
    </location>
</feature>
<proteinExistence type="predicted"/>
<evidence type="ECO:0000313" key="2">
    <source>
        <dbReference type="EMBL" id="ASR47370.1"/>
    </source>
</evidence>
<dbReference type="Proteomes" id="UP000214666">
    <property type="component" value="Chromosome"/>
</dbReference>
<dbReference type="RefSeq" id="WP_094154948.1">
    <property type="nucleotide sequence ID" value="NZ_CP020028.1"/>
</dbReference>
<feature type="transmembrane region" description="Helical" evidence="1">
    <location>
        <begin position="47"/>
        <end position="66"/>
    </location>
</feature>
<protein>
    <submittedName>
        <fullName evidence="2">Lantibiotic ABC transporter permease</fullName>
    </submittedName>
</protein>
<dbReference type="OrthoDB" id="9776525at2"/>
<accession>A0A222WLL4</accession>
<dbReference type="KEGG" id="pkb:B4V02_12045"/>
<dbReference type="Pfam" id="PF12730">
    <property type="entry name" value="ABC2_membrane_4"/>
    <property type="match status" value="1"/>
</dbReference>
<name>A0A222WLL4_9BACL</name>
<keyword evidence="3" id="KW-1185">Reference proteome</keyword>
<organism evidence="2 3">
    <name type="scientific">Paenibacillus kribbensis</name>
    <dbReference type="NCBI Taxonomy" id="172713"/>
    <lineage>
        <taxon>Bacteria</taxon>
        <taxon>Bacillati</taxon>
        <taxon>Bacillota</taxon>
        <taxon>Bacilli</taxon>
        <taxon>Bacillales</taxon>
        <taxon>Paenibacillaceae</taxon>
        <taxon>Paenibacillus</taxon>
    </lineage>
</organism>
<dbReference type="CDD" id="cd21807">
    <property type="entry name" value="ABC-2_lan_permease_MutE_EpiE-like"/>
    <property type="match status" value="1"/>
</dbReference>
<dbReference type="AlphaFoldDB" id="A0A222WLL4"/>
<evidence type="ECO:0000256" key="1">
    <source>
        <dbReference type="SAM" id="Phobius"/>
    </source>
</evidence>